<dbReference type="Proteomes" id="UP000176998">
    <property type="component" value="Unassembled WGS sequence"/>
</dbReference>
<sequence>MPGSVRDWPAWPEYTSKDTHELKDPDFLNTKKAIISQYGGEALRDSWLRVCEQLKAVTDEIVGKGRTIIPVFDAYTLLDKGFTETERDEVKRVGTFVVRGVIPKPEATQHYADLKRYVADNKQKIQGWPKETPSILMLYDSPTQNTLRSHPNQLQLQHLLNQLWHDDNGDDTYSDPLVYYDGVRDRPPRQEFLGLGPHIDAGSLARWADTAYREVYGNIFSGKPERHDPYDLSVRKAANQDFYPGVAHSSVFRSFQGWTALTRTAPNEGTLLVYPNVATVVSYMLLRPFFKPPADCVDVMDATKWTLDESSSNFPGTFKTQSQRLSRLSHPHLRLEECLIHVPKMEPGDTVWWHADVCHAVDPVHEGSENASVLYIAACPTTANNKKYVKKQLSDTLAGRPPPDQQQGNDLNEKTLKGYVGLEGLSADAKRAFGFGL</sequence>
<dbReference type="GeneID" id="34559181"/>
<dbReference type="RefSeq" id="XP_022475727.1">
    <property type="nucleotide sequence ID" value="XM_022617671.1"/>
</dbReference>
<evidence type="ECO:0008006" key="3">
    <source>
        <dbReference type="Google" id="ProtNLM"/>
    </source>
</evidence>
<gene>
    <name evidence="1" type="ORF">CORC01_06029</name>
</gene>
<dbReference type="PANTHER" id="PTHR30613">
    <property type="entry name" value="UNCHARACTERIZED PROTEIN YBIU-RELATED"/>
    <property type="match status" value="1"/>
</dbReference>
<dbReference type="InterPro" id="IPR010856">
    <property type="entry name" value="Gig2-like"/>
</dbReference>
<dbReference type="SUPFAM" id="SSF51197">
    <property type="entry name" value="Clavaminate synthase-like"/>
    <property type="match status" value="1"/>
</dbReference>
<dbReference type="STRING" id="1209926.A0A1G4BB22"/>
<evidence type="ECO:0000313" key="1">
    <source>
        <dbReference type="EMBL" id="OHE98578.1"/>
    </source>
</evidence>
<evidence type="ECO:0000313" key="2">
    <source>
        <dbReference type="Proteomes" id="UP000176998"/>
    </source>
</evidence>
<comment type="caution">
    <text evidence="1">The sequence shown here is derived from an EMBL/GenBank/DDBJ whole genome shotgun (WGS) entry which is preliminary data.</text>
</comment>
<dbReference type="PANTHER" id="PTHR30613:SF1">
    <property type="entry name" value="DUF1479 DOMAIN PROTEIN (AFU_ORTHOLOGUE AFUA_5G09280)"/>
    <property type="match status" value="1"/>
</dbReference>
<dbReference type="InterPro" id="IPR027443">
    <property type="entry name" value="IPNS-like_sf"/>
</dbReference>
<protein>
    <recommendedName>
        <fullName evidence="3">DUF1479 domain-containing protein</fullName>
    </recommendedName>
</protein>
<dbReference type="OrthoDB" id="8249012at2759"/>
<keyword evidence="2" id="KW-1185">Reference proteome</keyword>
<reference evidence="1 2" key="1">
    <citation type="submission" date="2016-09" db="EMBL/GenBank/DDBJ databases">
        <authorList>
            <person name="Capua I."/>
            <person name="De Benedictis P."/>
            <person name="Joannis T."/>
            <person name="Lombin L.H."/>
            <person name="Cattoli G."/>
        </authorList>
    </citation>
    <scope>NUCLEOTIDE SEQUENCE [LARGE SCALE GENOMIC DNA]</scope>
    <source>
        <strain evidence="1 2">IMI 309357</strain>
    </source>
</reference>
<dbReference type="Gene3D" id="2.60.120.330">
    <property type="entry name" value="B-lactam Antibiotic, Isopenicillin N Synthase, Chain"/>
    <property type="match status" value="1"/>
</dbReference>
<accession>A0A1G4BB22</accession>
<dbReference type="AlphaFoldDB" id="A0A1G4BB22"/>
<name>A0A1G4BB22_9PEZI</name>
<proteinExistence type="predicted"/>
<dbReference type="Pfam" id="PF07350">
    <property type="entry name" value="Gig2-like"/>
    <property type="match status" value="1"/>
</dbReference>
<dbReference type="EMBL" id="MJBS01000044">
    <property type="protein sequence ID" value="OHE98578.1"/>
    <property type="molecule type" value="Genomic_DNA"/>
</dbReference>
<organism evidence="1 2">
    <name type="scientific">Colletotrichum orchidophilum</name>
    <dbReference type="NCBI Taxonomy" id="1209926"/>
    <lineage>
        <taxon>Eukaryota</taxon>
        <taxon>Fungi</taxon>
        <taxon>Dikarya</taxon>
        <taxon>Ascomycota</taxon>
        <taxon>Pezizomycotina</taxon>
        <taxon>Sordariomycetes</taxon>
        <taxon>Hypocreomycetidae</taxon>
        <taxon>Glomerellales</taxon>
        <taxon>Glomerellaceae</taxon>
        <taxon>Colletotrichum</taxon>
    </lineage>
</organism>